<proteinExistence type="predicted"/>
<dbReference type="Pfam" id="PF13456">
    <property type="entry name" value="RVT_3"/>
    <property type="match status" value="1"/>
</dbReference>
<evidence type="ECO:0000259" key="1">
    <source>
        <dbReference type="Pfam" id="PF13456"/>
    </source>
</evidence>
<organism evidence="2 3">
    <name type="scientific">Arachis hypogaea</name>
    <name type="common">Peanut</name>
    <dbReference type="NCBI Taxonomy" id="3818"/>
    <lineage>
        <taxon>Eukaryota</taxon>
        <taxon>Viridiplantae</taxon>
        <taxon>Streptophyta</taxon>
        <taxon>Embryophyta</taxon>
        <taxon>Tracheophyta</taxon>
        <taxon>Spermatophyta</taxon>
        <taxon>Magnoliopsida</taxon>
        <taxon>eudicotyledons</taxon>
        <taxon>Gunneridae</taxon>
        <taxon>Pentapetalae</taxon>
        <taxon>rosids</taxon>
        <taxon>fabids</taxon>
        <taxon>Fabales</taxon>
        <taxon>Fabaceae</taxon>
        <taxon>Papilionoideae</taxon>
        <taxon>50 kb inversion clade</taxon>
        <taxon>dalbergioids sensu lato</taxon>
        <taxon>Dalbergieae</taxon>
        <taxon>Pterocarpus clade</taxon>
        <taxon>Arachis</taxon>
    </lineage>
</organism>
<protein>
    <recommendedName>
        <fullName evidence="1">RNase H type-1 domain-containing protein</fullName>
    </recommendedName>
</protein>
<evidence type="ECO:0000313" key="2">
    <source>
        <dbReference type="EMBL" id="RYR18997.1"/>
    </source>
</evidence>
<evidence type="ECO:0000313" key="3">
    <source>
        <dbReference type="Proteomes" id="UP000289738"/>
    </source>
</evidence>
<dbReference type="GO" id="GO:0004523">
    <property type="term" value="F:RNA-DNA hybrid ribonuclease activity"/>
    <property type="evidence" value="ECO:0007669"/>
    <property type="project" value="InterPro"/>
</dbReference>
<dbReference type="EMBL" id="SDMP01000013">
    <property type="protein sequence ID" value="RYR18997.1"/>
    <property type="molecule type" value="Genomic_DNA"/>
</dbReference>
<dbReference type="AlphaFoldDB" id="A0A444ZXT6"/>
<accession>A0A444ZXT6</accession>
<name>A0A444ZXT6_ARAHY</name>
<feature type="domain" description="RNase H type-1" evidence="1">
    <location>
        <begin position="60"/>
        <end position="102"/>
    </location>
</feature>
<keyword evidence="3" id="KW-1185">Reference proteome</keyword>
<dbReference type="InterPro" id="IPR002156">
    <property type="entry name" value="RNaseH_domain"/>
</dbReference>
<sequence>MLTGRLSHWALLLSEYDVKLVTSITIKSQVLADLLSICPEKATIEELSDQISGTIEIVHACNEEKIWTFIEQVWRMMKVFDKILFEHVLRTENKHANVQATFASRVTIQNGQHALEHQTIEYSAREERMSMEAVAEPEIS</sequence>
<gene>
    <name evidence="2" type="ORF">Ahy_B03g063654</name>
</gene>
<reference evidence="2 3" key="1">
    <citation type="submission" date="2019-01" db="EMBL/GenBank/DDBJ databases">
        <title>Sequencing of cultivated peanut Arachis hypogaea provides insights into genome evolution and oil improvement.</title>
        <authorList>
            <person name="Chen X."/>
        </authorList>
    </citation>
    <scope>NUCLEOTIDE SEQUENCE [LARGE SCALE GENOMIC DNA]</scope>
    <source>
        <strain evidence="3">cv. Fuhuasheng</strain>
        <tissue evidence="2">Leaves</tissue>
    </source>
</reference>
<dbReference type="GO" id="GO:0003676">
    <property type="term" value="F:nucleic acid binding"/>
    <property type="evidence" value="ECO:0007669"/>
    <property type="project" value="InterPro"/>
</dbReference>
<dbReference type="Proteomes" id="UP000289738">
    <property type="component" value="Chromosome B03"/>
</dbReference>
<comment type="caution">
    <text evidence="2">The sequence shown here is derived from an EMBL/GenBank/DDBJ whole genome shotgun (WGS) entry which is preliminary data.</text>
</comment>